<dbReference type="PANTHER" id="PTHR30231:SF41">
    <property type="entry name" value="DNA POLYMERASE III SUBUNIT EPSILON"/>
    <property type="match status" value="1"/>
</dbReference>
<dbReference type="GO" id="GO:0003677">
    <property type="term" value="F:DNA binding"/>
    <property type="evidence" value="ECO:0007669"/>
    <property type="project" value="InterPro"/>
</dbReference>
<dbReference type="GO" id="GO:0005829">
    <property type="term" value="C:cytosol"/>
    <property type="evidence" value="ECO:0007669"/>
    <property type="project" value="TreeGrafter"/>
</dbReference>
<dbReference type="AlphaFoldDB" id="A0A944HA21"/>
<dbReference type="PANTHER" id="PTHR30231">
    <property type="entry name" value="DNA POLYMERASE III SUBUNIT EPSILON"/>
    <property type="match status" value="1"/>
</dbReference>
<dbReference type="SMART" id="SM00479">
    <property type="entry name" value="EXOIII"/>
    <property type="match status" value="1"/>
</dbReference>
<dbReference type="InterPro" id="IPR012337">
    <property type="entry name" value="RNaseH-like_sf"/>
</dbReference>
<evidence type="ECO:0000256" key="10">
    <source>
        <dbReference type="ARBA" id="ARBA00022839"/>
    </source>
</evidence>
<dbReference type="Gene3D" id="3.30.420.10">
    <property type="entry name" value="Ribonuclease H-like superfamily/Ribonuclease H"/>
    <property type="match status" value="1"/>
</dbReference>
<feature type="binding site" evidence="17">
    <location>
        <position position="9"/>
    </location>
    <ligand>
        <name>a divalent metal cation</name>
        <dbReference type="ChEBI" id="CHEBI:60240"/>
        <label>1</label>
        <note>catalytic</note>
    </ligand>
</feature>
<comment type="caution">
    <text evidence="20">The sequence shown here is derived from an EMBL/GenBank/DDBJ whole genome shotgun (WGS) entry which is preliminary data.</text>
</comment>
<keyword evidence="5 18" id="KW-0548">Nucleotidyltransferase</keyword>
<dbReference type="NCBIfam" id="TIGR01406">
    <property type="entry name" value="dnaQ_proteo"/>
    <property type="match status" value="1"/>
</dbReference>
<dbReference type="NCBIfam" id="TIGR00573">
    <property type="entry name" value="dnaq"/>
    <property type="match status" value="1"/>
</dbReference>
<comment type="subunit">
    <text evidence="18">DNA polymerase III contains a core (composed of alpha, epsilon and theta chains) that associates with a tau subunit. This core dimerizes to form the POLIII' complex. PolIII' associates with the gamma complex (composed of gamma, delta, delta', psi and chi chains) and with the beta chain to form the complete DNA polymerase III complex.</text>
</comment>
<proteinExistence type="predicted"/>
<feature type="active site" description="Proton acceptor" evidence="15">
    <location>
        <position position="152"/>
    </location>
</feature>
<comment type="catalytic activity">
    <reaction evidence="14 18">
        <text>DNA(n) + a 2'-deoxyribonucleoside 5'-triphosphate = DNA(n+1) + diphosphate</text>
        <dbReference type="Rhea" id="RHEA:22508"/>
        <dbReference type="Rhea" id="RHEA-COMP:17339"/>
        <dbReference type="Rhea" id="RHEA-COMP:17340"/>
        <dbReference type="ChEBI" id="CHEBI:33019"/>
        <dbReference type="ChEBI" id="CHEBI:61560"/>
        <dbReference type="ChEBI" id="CHEBI:173112"/>
        <dbReference type="EC" id="2.7.7.7"/>
    </reaction>
</comment>
<keyword evidence="7 18" id="KW-0540">Nuclease</keyword>
<feature type="binding site" evidence="17">
    <location>
        <position position="157"/>
    </location>
    <ligand>
        <name>a divalent metal cation</name>
        <dbReference type="ChEBI" id="CHEBI:60240"/>
        <label>1</label>
        <note>catalytic</note>
    </ligand>
</feature>
<dbReference type="GO" id="GO:0046872">
    <property type="term" value="F:metal ion binding"/>
    <property type="evidence" value="ECO:0007669"/>
    <property type="project" value="UniProtKB-KW"/>
</dbReference>
<evidence type="ECO:0000256" key="7">
    <source>
        <dbReference type="ARBA" id="ARBA00022722"/>
    </source>
</evidence>
<evidence type="ECO:0000256" key="5">
    <source>
        <dbReference type="ARBA" id="ARBA00022695"/>
    </source>
</evidence>
<organism evidence="20 21">
    <name type="scientific">Denitromonas iodatirespirans</name>
    <dbReference type="NCBI Taxonomy" id="2795389"/>
    <lineage>
        <taxon>Bacteria</taxon>
        <taxon>Pseudomonadati</taxon>
        <taxon>Pseudomonadota</taxon>
        <taxon>Betaproteobacteria</taxon>
        <taxon>Rhodocyclales</taxon>
        <taxon>Zoogloeaceae</taxon>
        <taxon>Denitromonas</taxon>
    </lineage>
</organism>
<evidence type="ECO:0000256" key="16">
    <source>
        <dbReference type="PIRSR" id="PIRSR606309-2"/>
    </source>
</evidence>
<dbReference type="GO" id="GO:0008408">
    <property type="term" value="F:3'-5' exonuclease activity"/>
    <property type="evidence" value="ECO:0007669"/>
    <property type="project" value="TreeGrafter"/>
</dbReference>
<dbReference type="GO" id="GO:0003887">
    <property type="term" value="F:DNA-directed DNA polymerase activity"/>
    <property type="evidence" value="ECO:0007669"/>
    <property type="project" value="UniProtKB-KW"/>
</dbReference>
<dbReference type="GO" id="GO:0045004">
    <property type="term" value="P:DNA replication proofreading"/>
    <property type="evidence" value="ECO:0007669"/>
    <property type="project" value="TreeGrafter"/>
</dbReference>
<keyword evidence="10 18" id="KW-0269">Exonuclease</keyword>
<evidence type="ECO:0000256" key="13">
    <source>
        <dbReference type="ARBA" id="ARBA00023211"/>
    </source>
</evidence>
<dbReference type="Pfam" id="PF00929">
    <property type="entry name" value="RNase_T"/>
    <property type="match status" value="1"/>
</dbReference>
<protein>
    <recommendedName>
        <fullName evidence="3 18">DNA polymerase III subunit epsilon</fullName>
        <ecNumber evidence="2 18">2.7.7.7</ecNumber>
    </recommendedName>
</protein>
<evidence type="ECO:0000256" key="2">
    <source>
        <dbReference type="ARBA" id="ARBA00012417"/>
    </source>
</evidence>
<dbReference type="EMBL" id="JAEKFT010000003">
    <property type="protein sequence ID" value="MBT0960127.1"/>
    <property type="molecule type" value="Genomic_DNA"/>
</dbReference>
<dbReference type="InterPro" id="IPR013520">
    <property type="entry name" value="Ribonucl_H"/>
</dbReference>
<evidence type="ECO:0000259" key="19">
    <source>
        <dbReference type="SMART" id="SM00479"/>
    </source>
</evidence>
<dbReference type="RefSeq" id="WP_214359892.1">
    <property type="nucleotide sequence ID" value="NZ_JAEKFT010000003.1"/>
</dbReference>
<accession>A0A944HA21</accession>
<comment type="function">
    <text evidence="18">DNA polymerase III is a complex, multichain enzyme responsible for most of the replicative synthesis in bacteria. The epsilon subunit contain the editing function and is a proofreading 3'-5' exonuclease.</text>
</comment>
<feature type="binding site" evidence="16">
    <location>
        <position position="57"/>
    </location>
    <ligand>
        <name>substrate</name>
    </ligand>
</feature>
<dbReference type="NCBIfam" id="NF004316">
    <property type="entry name" value="PRK05711.1"/>
    <property type="match status" value="1"/>
</dbReference>
<name>A0A944HA21_DENI1</name>
<gene>
    <name evidence="18 20" type="primary">dnaQ</name>
    <name evidence="20" type="ORF">I8J34_02975</name>
</gene>
<dbReference type="InterPro" id="IPR006309">
    <property type="entry name" value="DnaQ_proteo"/>
</dbReference>
<keyword evidence="8 17" id="KW-0479">Metal-binding</keyword>
<evidence type="ECO:0000313" key="20">
    <source>
        <dbReference type="EMBL" id="MBT0960127.1"/>
    </source>
</evidence>
<keyword evidence="9 18" id="KW-0378">Hydrolase</keyword>
<evidence type="ECO:0000256" key="3">
    <source>
        <dbReference type="ARBA" id="ARBA00020352"/>
    </source>
</evidence>
<feature type="binding site" evidence="16">
    <location>
        <position position="7"/>
    </location>
    <ligand>
        <name>substrate</name>
    </ligand>
</feature>
<evidence type="ECO:0000256" key="6">
    <source>
        <dbReference type="ARBA" id="ARBA00022705"/>
    </source>
</evidence>
<evidence type="ECO:0000256" key="9">
    <source>
        <dbReference type="ARBA" id="ARBA00022801"/>
    </source>
</evidence>
<keyword evidence="4 18" id="KW-0808">Transferase</keyword>
<evidence type="ECO:0000256" key="12">
    <source>
        <dbReference type="ARBA" id="ARBA00022932"/>
    </source>
</evidence>
<keyword evidence="12 18" id="KW-0239">DNA-directed DNA polymerase</keyword>
<comment type="cofactor">
    <cofactor evidence="1 18">
        <name>Mn(2+)</name>
        <dbReference type="ChEBI" id="CHEBI:29035"/>
    </cofactor>
</comment>
<feature type="binding site" evidence="16">
    <location>
        <position position="9"/>
    </location>
    <ligand>
        <name>substrate</name>
    </ligand>
</feature>
<evidence type="ECO:0000256" key="1">
    <source>
        <dbReference type="ARBA" id="ARBA00001936"/>
    </source>
</evidence>
<evidence type="ECO:0000256" key="18">
    <source>
        <dbReference type="RuleBase" id="RU364087"/>
    </source>
</evidence>
<feature type="domain" description="Exonuclease" evidence="19">
    <location>
        <begin position="2"/>
        <end position="174"/>
    </location>
</feature>
<dbReference type="EC" id="2.7.7.7" evidence="2 18"/>
<keyword evidence="21" id="KW-1185">Reference proteome</keyword>
<evidence type="ECO:0000256" key="15">
    <source>
        <dbReference type="PIRSR" id="PIRSR606309-1"/>
    </source>
</evidence>
<evidence type="ECO:0000256" key="14">
    <source>
        <dbReference type="ARBA" id="ARBA00049244"/>
    </source>
</evidence>
<reference evidence="21" key="1">
    <citation type="journal article" date="2022" name="ISME J.">
        <title>Genetic and phylogenetic analysis of dissimilatory iodate-reducing bacteria identifies potential niches across the world's oceans.</title>
        <authorList>
            <person name="Reyes-Umana V."/>
            <person name="Henning Z."/>
            <person name="Lee K."/>
            <person name="Barnum T.P."/>
            <person name="Coates J.D."/>
        </authorList>
    </citation>
    <scope>NUCLEOTIDE SEQUENCE [LARGE SCALE GENOMIC DNA]</scope>
    <source>
        <strain evidence="21">IR12</strain>
    </source>
</reference>
<evidence type="ECO:0000256" key="8">
    <source>
        <dbReference type="ARBA" id="ARBA00022723"/>
    </source>
</evidence>
<keyword evidence="13 17" id="KW-0464">Manganese</keyword>
<evidence type="ECO:0000256" key="11">
    <source>
        <dbReference type="ARBA" id="ARBA00022842"/>
    </source>
</evidence>
<dbReference type="FunFam" id="3.30.420.10:FF:000012">
    <property type="entry name" value="DNA polymerase III subunit epsilon"/>
    <property type="match status" value="1"/>
</dbReference>
<evidence type="ECO:0000256" key="4">
    <source>
        <dbReference type="ARBA" id="ARBA00022679"/>
    </source>
</evidence>
<dbReference type="InterPro" id="IPR006054">
    <property type="entry name" value="DnaQ"/>
</dbReference>
<evidence type="ECO:0000256" key="17">
    <source>
        <dbReference type="PIRSR" id="PIRSR606309-3"/>
    </source>
</evidence>
<dbReference type="InterPro" id="IPR036397">
    <property type="entry name" value="RNaseH_sf"/>
</dbReference>
<feature type="binding site" evidence="17">
    <location>
        <position position="7"/>
    </location>
    <ligand>
        <name>a divalent metal cation</name>
        <dbReference type="ChEBI" id="CHEBI:60240"/>
        <label>1</label>
        <note>catalytic</note>
    </ligand>
</feature>
<dbReference type="CDD" id="cd06131">
    <property type="entry name" value="DNA_pol_III_epsilon_Ecoli_like"/>
    <property type="match status" value="1"/>
</dbReference>
<dbReference type="Proteomes" id="UP000694660">
    <property type="component" value="Unassembled WGS sequence"/>
</dbReference>
<dbReference type="SUPFAM" id="SSF53098">
    <property type="entry name" value="Ribonuclease H-like"/>
    <property type="match status" value="1"/>
</dbReference>
<keyword evidence="11 17" id="KW-0460">Magnesium</keyword>
<comment type="cofactor">
    <cofactor evidence="17">
        <name>Mg(2+)</name>
        <dbReference type="ChEBI" id="CHEBI:18420"/>
    </cofactor>
    <cofactor evidence="17">
        <name>Mn(2+)</name>
        <dbReference type="ChEBI" id="CHEBI:29035"/>
    </cofactor>
    <text evidence="17">Binds 2 divalent metal cations. Magnesium or manganese.</text>
</comment>
<evidence type="ECO:0000313" key="21">
    <source>
        <dbReference type="Proteomes" id="UP000694660"/>
    </source>
</evidence>
<sequence>MRQIVLDTETTGLEWRNGDRVIEIGCVEMVNRKLTGRHYHVYLNPGREIDPGAIEVHGITNEFLADKPKFKDVVAEFEDFVRGGELVIHNATFDVGFLDNELSLLDRPRLAGICAGVIDTLKMAKELNPGKRATLDALCERFDIDNARRTLHGALLDAELLADVYLAMTRGQESLIIGLDETPTAITTEEHAASLADRPPLKVLRASDEELAAHASVLSDIAKATKGACLWLPPEPAAAE</sequence>
<feature type="binding site" evidence="16">
    <location>
        <position position="157"/>
    </location>
    <ligand>
        <name>substrate</name>
    </ligand>
</feature>
<keyword evidence="6 18" id="KW-0235">DNA replication</keyword>